<dbReference type="EMBL" id="VOTZ01000003">
    <property type="protein sequence ID" value="MCQ1537789.1"/>
    <property type="molecule type" value="Genomic_DNA"/>
</dbReference>
<evidence type="ECO:0000313" key="7">
    <source>
        <dbReference type="EMBL" id="MCQ1537789.1"/>
    </source>
</evidence>
<proteinExistence type="inferred from homology"/>
<accession>A0ABD4THV9</accession>
<dbReference type="Proteomes" id="UP001524383">
    <property type="component" value="Unassembled WGS sequence"/>
</dbReference>
<evidence type="ECO:0000259" key="6">
    <source>
        <dbReference type="Pfam" id="PF03358"/>
    </source>
</evidence>
<sequence>MKILAFNGSPRGSQSSTRRLLLAACEGAEEAGAKTSAIDICELDIGYCNACGSCYNTGACVLDDDFESVYIPFLEADGIIFSSPVYINSVTAQLKTFFDRLADAVHCQRLSGKYGCSLSTAGGALAEEVAEYQNGVIRMLGGTTVGAVGVDIMGDPGAVDAKIPAAKALGADLVAAIREQRKYPEQEEEHRIRREHMIELVRFNRDAWKSEYEYWENQGAFSDR</sequence>
<dbReference type="RefSeq" id="WP_255331711.1">
    <property type="nucleotide sequence ID" value="NZ_VOTZ01000003.1"/>
</dbReference>
<evidence type="ECO:0000256" key="2">
    <source>
        <dbReference type="ARBA" id="ARBA00001966"/>
    </source>
</evidence>
<evidence type="ECO:0000313" key="8">
    <source>
        <dbReference type="Proteomes" id="UP001524383"/>
    </source>
</evidence>
<evidence type="ECO:0000256" key="4">
    <source>
        <dbReference type="ARBA" id="ARBA00022643"/>
    </source>
</evidence>
<reference evidence="7 8" key="1">
    <citation type="submission" date="2019-08" db="EMBL/GenBank/DDBJ databases">
        <authorList>
            <person name="Chen S.-C."/>
            <person name="Lai M.-C."/>
            <person name="You Y.-T."/>
        </authorList>
    </citation>
    <scope>NUCLEOTIDE SEQUENCE [LARGE SCALE GENOMIC DNA]</scope>
    <source>
        <strain evidence="7 8">P2F9704a</strain>
    </source>
</reference>
<feature type="domain" description="NADPH-dependent FMN reductase-like" evidence="6">
    <location>
        <begin position="1"/>
        <end position="147"/>
    </location>
</feature>
<dbReference type="InterPro" id="IPR029039">
    <property type="entry name" value="Flavoprotein-like_sf"/>
</dbReference>
<keyword evidence="3" id="KW-0285">Flavoprotein</keyword>
<dbReference type="Gene3D" id="3.40.50.360">
    <property type="match status" value="1"/>
</dbReference>
<dbReference type="AlphaFoldDB" id="A0ABD4THV9"/>
<dbReference type="PANTHER" id="PTHR43278">
    <property type="entry name" value="NAD(P)H-DEPENDENT FMN-CONTAINING OXIDOREDUCTASE YWQN-RELATED"/>
    <property type="match status" value="1"/>
</dbReference>
<name>A0ABD4THV9_9EURY</name>
<evidence type="ECO:0000256" key="3">
    <source>
        <dbReference type="ARBA" id="ARBA00022630"/>
    </source>
</evidence>
<protein>
    <submittedName>
        <fullName evidence="7">Flavodoxin family protein</fullName>
    </submittedName>
</protein>
<dbReference type="SUPFAM" id="SSF52218">
    <property type="entry name" value="Flavoproteins"/>
    <property type="match status" value="1"/>
</dbReference>
<gene>
    <name evidence="7" type="ORF">FTO68_02130</name>
</gene>
<dbReference type="Pfam" id="PF03358">
    <property type="entry name" value="FMN_red"/>
    <property type="match status" value="1"/>
</dbReference>
<evidence type="ECO:0000256" key="5">
    <source>
        <dbReference type="ARBA" id="ARBA00038292"/>
    </source>
</evidence>
<comment type="similarity">
    <text evidence="5">Belongs to the SsuE family. Isf subfamily.</text>
</comment>
<keyword evidence="4" id="KW-0288">FMN</keyword>
<dbReference type="PANTHER" id="PTHR43278:SF1">
    <property type="entry name" value="IRON-SULFUR FLAVOPROTEIN MJ1083"/>
    <property type="match status" value="1"/>
</dbReference>
<evidence type="ECO:0000256" key="1">
    <source>
        <dbReference type="ARBA" id="ARBA00001917"/>
    </source>
</evidence>
<keyword evidence="8" id="KW-1185">Reference proteome</keyword>
<dbReference type="InterPro" id="IPR005025">
    <property type="entry name" value="FMN_Rdtase-like_dom"/>
</dbReference>
<comment type="caution">
    <text evidence="7">The sequence shown here is derived from an EMBL/GenBank/DDBJ whole genome shotgun (WGS) entry which is preliminary data.</text>
</comment>
<comment type="cofactor">
    <cofactor evidence="2">
        <name>[4Fe-4S] cluster</name>
        <dbReference type="ChEBI" id="CHEBI:49883"/>
    </cofactor>
</comment>
<dbReference type="InterPro" id="IPR051796">
    <property type="entry name" value="ISF_SsuE-like"/>
</dbReference>
<organism evidence="7 8">
    <name type="scientific">Methanocalculus taiwanensis</name>
    <dbReference type="NCBI Taxonomy" id="106207"/>
    <lineage>
        <taxon>Archaea</taxon>
        <taxon>Methanobacteriati</taxon>
        <taxon>Methanobacteriota</taxon>
        <taxon>Stenosarchaea group</taxon>
        <taxon>Methanomicrobia</taxon>
        <taxon>Methanomicrobiales</taxon>
        <taxon>Methanocalculaceae</taxon>
        <taxon>Methanocalculus</taxon>
    </lineage>
</organism>
<comment type="cofactor">
    <cofactor evidence="1">
        <name>FMN</name>
        <dbReference type="ChEBI" id="CHEBI:58210"/>
    </cofactor>
</comment>